<evidence type="ECO:0000256" key="1">
    <source>
        <dbReference type="SAM" id="Phobius"/>
    </source>
</evidence>
<keyword evidence="3" id="KW-1185">Reference proteome</keyword>
<reference evidence="2 3" key="1">
    <citation type="submission" date="2018-10" db="EMBL/GenBank/DDBJ databases">
        <title>Genome sequencing of Mucilaginibacter sp. HYN0043.</title>
        <authorList>
            <person name="Kim M."/>
            <person name="Yi H."/>
        </authorList>
    </citation>
    <scope>NUCLEOTIDE SEQUENCE [LARGE SCALE GENOMIC DNA]</scope>
    <source>
        <strain evidence="2 3">HYN0043</strain>
    </source>
</reference>
<dbReference type="Proteomes" id="UP000270046">
    <property type="component" value="Chromosome"/>
</dbReference>
<dbReference type="EMBL" id="CP032869">
    <property type="protein sequence ID" value="AYL98536.1"/>
    <property type="molecule type" value="Genomic_DNA"/>
</dbReference>
<accession>A0A494VSF3</accession>
<keyword evidence="1" id="KW-1133">Transmembrane helix</keyword>
<dbReference type="AlphaFoldDB" id="A0A494VSF3"/>
<keyword evidence="1" id="KW-0812">Transmembrane</keyword>
<keyword evidence="1" id="KW-0472">Membrane</keyword>
<organism evidence="2 3">
    <name type="scientific">Mucilaginibacter celer</name>
    <dbReference type="NCBI Taxonomy" id="2305508"/>
    <lineage>
        <taxon>Bacteria</taxon>
        <taxon>Pseudomonadati</taxon>
        <taxon>Bacteroidota</taxon>
        <taxon>Sphingobacteriia</taxon>
        <taxon>Sphingobacteriales</taxon>
        <taxon>Sphingobacteriaceae</taxon>
        <taxon>Mucilaginibacter</taxon>
    </lineage>
</organism>
<name>A0A494VSF3_9SPHI</name>
<dbReference type="RefSeq" id="WP_119406809.1">
    <property type="nucleotide sequence ID" value="NZ_CP032869.1"/>
</dbReference>
<gene>
    <name evidence="2" type="ORF">HYN43_026080</name>
</gene>
<dbReference type="OrthoDB" id="799990at2"/>
<evidence type="ECO:0000313" key="2">
    <source>
        <dbReference type="EMBL" id="AYL98536.1"/>
    </source>
</evidence>
<protein>
    <submittedName>
        <fullName evidence="2">Uncharacterized protein</fullName>
    </submittedName>
</protein>
<dbReference type="KEGG" id="muh:HYN43_026080"/>
<feature type="transmembrane region" description="Helical" evidence="1">
    <location>
        <begin position="44"/>
        <end position="61"/>
    </location>
</feature>
<sequence>MKYFLLYIPLVLFLLSYGYSRRYYRLIHYGRATDIIQANQRSKQFITLAVLSVIFLAVIKLL</sequence>
<evidence type="ECO:0000313" key="3">
    <source>
        <dbReference type="Proteomes" id="UP000270046"/>
    </source>
</evidence>
<proteinExistence type="predicted"/>